<evidence type="ECO:0000313" key="2">
    <source>
        <dbReference type="Proteomes" id="UP001215280"/>
    </source>
</evidence>
<name>A0AAD7K657_9AGAR</name>
<sequence length="135" mass="14964">MTFLAVDILTRLVAHPSLAQNLKFTEIQRFRHRIWPEIVGKSSILPVVIPPHAAGLLLTVLNLRPDIIALSWLAFSDFAESYHINPPLGDGFQLHAVDHKIGPRHSSQKLGAEPLVPPVNLCPRSTCNKQTLTDP</sequence>
<organism evidence="1 2">
    <name type="scientific">Mycena maculata</name>
    <dbReference type="NCBI Taxonomy" id="230809"/>
    <lineage>
        <taxon>Eukaryota</taxon>
        <taxon>Fungi</taxon>
        <taxon>Dikarya</taxon>
        <taxon>Basidiomycota</taxon>
        <taxon>Agaricomycotina</taxon>
        <taxon>Agaricomycetes</taxon>
        <taxon>Agaricomycetidae</taxon>
        <taxon>Agaricales</taxon>
        <taxon>Marasmiineae</taxon>
        <taxon>Mycenaceae</taxon>
        <taxon>Mycena</taxon>
    </lineage>
</organism>
<dbReference type="Proteomes" id="UP001215280">
    <property type="component" value="Unassembled WGS sequence"/>
</dbReference>
<protein>
    <submittedName>
        <fullName evidence="1">Uncharacterized protein</fullName>
    </submittedName>
</protein>
<dbReference type="AlphaFoldDB" id="A0AAD7K657"/>
<accession>A0AAD7K657</accession>
<keyword evidence="2" id="KW-1185">Reference proteome</keyword>
<gene>
    <name evidence="1" type="ORF">DFH07DRAFT_766229</name>
</gene>
<evidence type="ECO:0000313" key="1">
    <source>
        <dbReference type="EMBL" id="KAJ7778015.1"/>
    </source>
</evidence>
<comment type="caution">
    <text evidence="1">The sequence shown here is derived from an EMBL/GenBank/DDBJ whole genome shotgun (WGS) entry which is preliminary data.</text>
</comment>
<dbReference type="EMBL" id="JARJLG010000009">
    <property type="protein sequence ID" value="KAJ7778015.1"/>
    <property type="molecule type" value="Genomic_DNA"/>
</dbReference>
<proteinExistence type="predicted"/>
<reference evidence="1" key="1">
    <citation type="submission" date="2023-03" db="EMBL/GenBank/DDBJ databases">
        <title>Massive genome expansion in bonnet fungi (Mycena s.s.) driven by repeated elements and novel gene families across ecological guilds.</title>
        <authorList>
            <consortium name="Lawrence Berkeley National Laboratory"/>
            <person name="Harder C.B."/>
            <person name="Miyauchi S."/>
            <person name="Viragh M."/>
            <person name="Kuo A."/>
            <person name="Thoen E."/>
            <person name="Andreopoulos B."/>
            <person name="Lu D."/>
            <person name="Skrede I."/>
            <person name="Drula E."/>
            <person name="Henrissat B."/>
            <person name="Morin E."/>
            <person name="Kohler A."/>
            <person name="Barry K."/>
            <person name="LaButti K."/>
            <person name="Morin E."/>
            <person name="Salamov A."/>
            <person name="Lipzen A."/>
            <person name="Mereny Z."/>
            <person name="Hegedus B."/>
            <person name="Baldrian P."/>
            <person name="Stursova M."/>
            <person name="Weitz H."/>
            <person name="Taylor A."/>
            <person name="Grigoriev I.V."/>
            <person name="Nagy L.G."/>
            <person name="Martin F."/>
            <person name="Kauserud H."/>
        </authorList>
    </citation>
    <scope>NUCLEOTIDE SEQUENCE</scope>
    <source>
        <strain evidence="1">CBHHK188m</strain>
    </source>
</reference>